<feature type="region of interest" description="Disordered" evidence="1">
    <location>
        <begin position="46"/>
        <end position="74"/>
    </location>
</feature>
<evidence type="ECO:0000313" key="3">
    <source>
        <dbReference type="Proteomes" id="UP000654471"/>
    </source>
</evidence>
<protein>
    <submittedName>
        <fullName evidence="2">Uncharacterized protein</fullName>
    </submittedName>
</protein>
<sequence>MTVTVPAMRTDTPFWDSLVFDGIDDVDVDAVTAAFGTVDVTSRGRAASATCPDYDRSSNRVQGSYQRRVNSTRS</sequence>
<name>A0ABQ2VQI1_9ACTN</name>
<accession>A0ABQ2VQI1</accession>
<dbReference type="Proteomes" id="UP000654471">
    <property type="component" value="Unassembled WGS sequence"/>
</dbReference>
<evidence type="ECO:0000256" key="1">
    <source>
        <dbReference type="SAM" id="MobiDB-lite"/>
    </source>
</evidence>
<dbReference type="EMBL" id="BMRP01000060">
    <property type="protein sequence ID" value="GGU98634.1"/>
    <property type="molecule type" value="Genomic_DNA"/>
</dbReference>
<feature type="compositionally biased region" description="Polar residues" evidence="1">
    <location>
        <begin position="59"/>
        <end position="74"/>
    </location>
</feature>
<gene>
    <name evidence="2" type="ORF">GCM10010211_77480</name>
</gene>
<organism evidence="2 3">
    <name type="scientific">Streptomyces albospinus</name>
    <dbReference type="NCBI Taxonomy" id="285515"/>
    <lineage>
        <taxon>Bacteria</taxon>
        <taxon>Bacillati</taxon>
        <taxon>Actinomycetota</taxon>
        <taxon>Actinomycetes</taxon>
        <taxon>Kitasatosporales</taxon>
        <taxon>Streptomycetaceae</taxon>
        <taxon>Streptomyces</taxon>
    </lineage>
</organism>
<comment type="caution">
    <text evidence="2">The sequence shown here is derived from an EMBL/GenBank/DDBJ whole genome shotgun (WGS) entry which is preliminary data.</text>
</comment>
<proteinExistence type="predicted"/>
<reference evidence="3" key="1">
    <citation type="journal article" date="2019" name="Int. J. Syst. Evol. Microbiol.">
        <title>The Global Catalogue of Microorganisms (GCM) 10K type strain sequencing project: providing services to taxonomists for standard genome sequencing and annotation.</title>
        <authorList>
            <consortium name="The Broad Institute Genomics Platform"/>
            <consortium name="The Broad Institute Genome Sequencing Center for Infectious Disease"/>
            <person name="Wu L."/>
            <person name="Ma J."/>
        </authorList>
    </citation>
    <scope>NUCLEOTIDE SEQUENCE [LARGE SCALE GENOMIC DNA]</scope>
    <source>
        <strain evidence="3">JCM 3399</strain>
    </source>
</reference>
<keyword evidence="3" id="KW-1185">Reference proteome</keyword>
<evidence type="ECO:0000313" key="2">
    <source>
        <dbReference type="EMBL" id="GGU98634.1"/>
    </source>
</evidence>